<protein>
    <submittedName>
        <fullName evidence="2">Uncharacterized protein</fullName>
    </submittedName>
</protein>
<evidence type="ECO:0000313" key="2">
    <source>
        <dbReference type="EMBL" id="SVD41298.1"/>
    </source>
</evidence>
<sequence length="50" mass="5586">MLILKVIFLQCFWFTIVLFGASINSFLPILSSICIGGINYFIFNPNISVG</sequence>
<keyword evidence="1" id="KW-0472">Membrane</keyword>
<evidence type="ECO:0000256" key="1">
    <source>
        <dbReference type="SAM" id="Phobius"/>
    </source>
</evidence>
<feature type="non-terminal residue" evidence="2">
    <location>
        <position position="50"/>
    </location>
</feature>
<name>A0A382V5X0_9ZZZZ</name>
<keyword evidence="1" id="KW-1133">Transmembrane helix</keyword>
<accession>A0A382V5X0</accession>
<feature type="transmembrane region" description="Helical" evidence="1">
    <location>
        <begin position="12"/>
        <end position="42"/>
    </location>
</feature>
<reference evidence="2" key="1">
    <citation type="submission" date="2018-05" db="EMBL/GenBank/DDBJ databases">
        <authorList>
            <person name="Lanie J.A."/>
            <person name="Ng W.-L."/>
            <person name="Kazmierczak K.M."/>
            <person name="Andrzejewski T.M."/>
            <person name="Davidsen T.M."/>
            <person name="Wayne K.J."/>
            <person name="Tettelin H."/>
            <person name="Glass J.I."/>
            <person name="Rusch D."/>
            <person name="Podicherti R."/>
            <person name="Tsui H.-C.T."/>
            <person name="Winkler M.E."/>
        </authorList>
    </citation>
    <scope>NUCLEOTIDE SEQUENCE</scope>
</reference>
<gene>
    <name evidence="2" type="ORF">METZ01_LOCUS394152</name>
</gene>
<proteinExistence type="predicted"/>
<dbReference type="EMBL" id="UINC01149059">
    <property type="protein sequence ID" value="SVD41298.1"/>
    <property type="molecule type" value="Genomic_DNA"/>
</dbReference>
<keyword evidence="1" id="KW-0812">Transmembrane</keyword>
<organism evidence="2">
    <name type="scientific">marine metagenome</name>
    <dbReference type="NCBI Taxonomy" id="408172"/>
    <lineage>
        <taxon>unclassified sequences</taxon>
        <taxon>metagenomes</taxon>
        <taxon>ecological metagenomes</taxon>
    </lineage>
</organism>
<dbReference type="AlphaFoldDB" id="A0A382V5X0"/>